<evidence type="ECO:0000313" key="3">
    <source>
        <dbReference type="Proteomes" id="UP001218218"/>
    </source>
</evidence>
<feature type="region of interest" description="Disordered" evidence="1">
    <location>
        <begin position="1"/>
        <end position="33"/>
    </location>
</feature>
<name>A0AAD6ZHP6_9AGAR</name>
<keyword evidence="3" id="KW-1185">Reference proteome</keyword>
<gene>
    <name evidence="2" type="ORF">DFH08DRAFT_817818</name>
</gene>
<evidence type="ECO:0000313" key="2">
    <source>
        <dbReference type="EMBL" id="KAJ7323245.1"/>
    </source>
</evidence>
<organism evidence="2 3">
    <name type="scientific">Mycena albidolilacea</name>
    <dbReference type="NCBI Taxonomy" id="1033008"/>
    <lineage>
        <taxon>Eukaryota</taxon>
        <taxon>Fungi</taxon>
        <taxon>Dikarya</taxon>
        <taxon>Basidiomycota</taxon>
        <taxon>Agaricomycotina</taxon>
        <taxon>Agaricomycetes</taxon>
        <taxon>Agaricomycetidae</taxon>
        <taxon>Agaricales</taxon>
        <taxon>Marasmiineae</taxon>
        <taxon>Mycenaceae</taxon>
        <taxon>Mycena</taxon>
    </lineage>
</organism>
<feature type="region of interest" description="Disordered" evidence="1">
    <location>
        <begin position="69"/>
        <end position="106"/>
    </location>
</feature>
<protein>
    <submittedName>
        <fullName evidence="2">Uncharacterized protein</fullName>
    </submittedName>
</protein>
<comment type="caution">
    <text evidence="2">The sequence shown here is derived from an EMBL/GenBank/DDBJ whole genome shotgun (WGS) entry which is preliminary data.</text>
</comment>
<dbReference type="Proteomes" id="UP001218218">
    <property type="component" value="Unassembled WGS sequence"/>
</dbReference>
<evidence type="ECO:0000256" key="1">
    <source>
        <dbReference type="SAM" id="MobiDB-lite"/>
    </source>
</evidence>
<accession>A0AAD6ZHP6</accession>
<feature type="compositionally biased region" description="Low complexity" evidence="1">
    <location>
        <begin position="10"/>
        <end position="28"/>
    </location>
</feature>
<dbReference type="AlphaFoldDB" id="A0AAD6ZHP6"/>
<sequence>MLSPGPHDLSQSSTNTASTTDSSTTPTTPANRKTYVAISLTSTSITDSTPTASAVTGVWVNTTSEFFVRSKKRRAPSTGVSPPPEDQDTYIGEEAPIKSNGKKANQ</sequence>
<dbReference type="EMBL" id="JARIHO010000047">
    <property type="protein sequence ID" value="KAJ7323245.1"/>
    <property type="molecule type" value="Genomic_DNA"/>
</dbReference>
<reference evidence="2" key="1">
    <citation type="submission" date="2023-03" db="EMBL/GenBank/DDBJ databases">
        <title>Massive genome expansion in bonnet fungi (Mycena s.s.) driven by repeated elements and novel gene families across ecological guilds.</title>
        <authorList>
            <consortium name="Lawrence Berkeley National Laboratory"/>
            <person name="Harder C.B."/>
            <person name="Miyauchi S."/>
            <person name="Viragh M."/>
            <person name="Kuo A."/>
            <person name="Thoen E."/>
            <person name="Andreopoulos B."/>
            <person name="Lu D."/>
            <person name="Skrede I."/>
            <person name="Drula E."/>
            <person name="Henrissat B."/>
            <person name="Morin E."/>
            <person name="Kohler A."/>
            <person name="Barry K."/>
            <person name="LaButti K."/>
            <person name="Morin E."/>
            <person name="Salamov A."/>
            <person name="Lipzen A."/>
            <person name="Mereny Z."/>
            <person name="Hegedus B."/>
            <person name="Baldrian P."/>
            <person name="Stursova M."/>
            <person name="Weitz H."/>
            <person name="Taylor A."/>
            <person name="Grigoriev I.V."/>
            <person name="Nagy L.G."/>
            <person name="Martin F."/>
            <person name="Kauserud H."/>
        </authorList>
    </citation>
    <scope>NUCLEOTIDE SEQUENCE</scope>
    <source>
        <strain evidence="2">CBHHK002</strain>
    </source>
</reference>
<proteinExistence type="predicted"/>